<gene>
    <name evidence="1" type="ORF">RM863_40985</name>
</gene>
<dbReference type="Proteomes" id="UP001180489">
    <property type="component" value="Unassembled WGS sequence"/>
</dbReference>
<dbReference type="EMBL" id="JAVRFF010000544">
    <property type="protein sequence ID" value="MDT0478498.1"/>
    <property type="molecule type" value="Genomic_DNA"/>
</dbReference>
<feature type="non-terminal residue" evidence="1">
    <location>
        <position position="78"/>
    </location>
</feature>
<organism evidence="1 2">
    <name type="scientific">Streptomyces hintoniae</name>
    <dbReference type="NCBI Taxonomy" id="3075521"/>
    <lineage>
        <taxon>Bacteria</taxon>
        <taxon>Bacillati</taxon>
        <taxon>Actinomycetota</taxon>
        <taxon>Actinomycetes</taxon>
        <taxon>Kitasatosporales</taxon>
        <taxon>Streptomycetaceae</taxon>
        <taxon>Streptomyces</taxon>
    </lineage>
</organism>
<protein>
    <submittedName>
        <fullName evidence="1">Uncharacterized protein</fullName>
    </submittedName>
</protein>
<evidence type="ECO:0000313" key="1">
    <source>
        <dbReference type="EMBL" id="MDT0478498.1"/>
    </source>
</evidence>
<proteinExistence type="predicted"/>
<keyword evidence="2" id="KW-1185">Reference proteome</keyword>
<dbReference type="RefSeq" id="WP_311638344.1">
    <property type="nucleotide sequence ID" value="NZ_JAVRFF010000544.1"/>
</dbReference>
<sequence>MDFHIMTQCYEWEKILISNVQYAHQNYLPKPIIESVLKLYQDKTELKDVTGYEVEYLLSKGMLNSIYGMTVTDIVKPT</sequence>
<reference evidence="1" key="1">
    <citation type="submission" date="2024-05" db="EMBL/GenBank/DDBJ databases">
        <title>30 novel species of actinomycetes from the DSMZ collection.</title>
        <authorList>
            <person name="Nouioui I."/>
        </authorList>
    </citation>
    <scope>NUCLEOTIDE SEQUENCE</scope>
    <source>
        <strain evidence="1">DSM 41014</strain>
    </source>
</reference>
<name>A0ABU2UZE2_9ACTN</name>
<comment type="caution">
    <text evidence="1">The sequence shown here is derived from an EMBL/GenBank/DDBJ whole genome shotgun (WGS) entry which is preliminary data.</text>
</comment>
<evidence type="ECO:0000313" key="2">
    <source>
        <dbReference type="Proteomes" id="UP001180489"/>
    </source>
</evidence>
<accession>A0ABU2UZE2</accession>